<keyword evidence="1" id="KW-0472">Membrane</keyword>
<dbReference type="RefSeq" id="WP_188859960.1">
    <property type="nucleotide sequence ID" value="NZ_BMLT01000003.1"/>
</dbReference>
<name>A0A917ZBY7_9GAMM</name>
<keyword evidence="1" id="KW-1133">Transmembrane helix</keyword>
<sequence length="316" mass="34061">MNAWMNGRSARRLLLLAALCSSCVFAAPDDVLDPKYPDYGEPRGDNGGSNMPAVLAGVAALTAIAALIAHNRAAAEADQPMESDWATGGPELAPLFNSSAFAMRAAVRGGWPLVIDYAHGGPGQVEVQISKRGSGEVLTFPLPRLDGGRHIVRFQLPPWLGDDVGDAIIAVTARGGPDGTQTLPDFRIYGLGAGPEAVGSVAIDRLGFGPPGIRVSEHEDARYRFFSRSDFDSLSVEFFRVSESGDGSRHEFVDQQLLPGGVRPNHWVGLDEERRWDGRGTAQQTSLGRHRLQVRAWDADGDWVCAWSDSFVNVLQ</sequence>
<keyword evidence="4" id="KW-1185">Reference proteome</keyword>
<accession>A0A917ZBY7</accession>
<comment type="caution">
    <text evidence="3">The sequence shown here is derived from an EMBL/GenBank/DDBJ whole genome shotgun (WGS) entry which is preliminary data.</text>
</comment>
<evidence type="ECO:0000256" key="2">
    <source>
        <dbReference type="SAM" id="SignalP"/>
    </source>
</evidence>
<reference evidence="3 4" key="1">
    <citation type="journal article" date="2014" name="Int. J. Syst. Evol. Microbiol.">
        <title>Complete genome sequence of Corynebacterium casei LMG S-19264T (=DSM 44701T), isolated from a smear-ripened cheese.</title>
        <authorList>
            <consortium name="US DOE Joint Genome Institute (JGI-PGF)"/>
            <person name="Walter F."/>
            <person name="Albersmeier A."/>
            <person name="Kalinowski J."/>
            <person name="Ruckert C."/>
        </authorList>
    </citation>
    <scope>NUCLEOTIDE SEQUENCE [LARGE SCALE GENOMIC DNA]</scope>
    <source>
        <strain evidence="3 4">CGMCC 1.7286</strain>
    </source>
</reference>
<dbReference type="EMBL" id="BMLT01000003">
    <property type="protein sequence ID" value="GGO79792.1"/>
    <property type="molecule type" value="Genomic_DNA"/>
</dbReference>
<feature type="transmembrane region" description="Helical" evidence="1">
    <location>
        <begin position="50"/>
        <end position="69"/>
    </location>
</feature>
<feature type="chain" id="PRO_5037208288" evidence="2">
    <location>
        <begin position="27"/>
        <end position="316"/>
    </location>
</feature>
<evidence type="ECO:0000256" key="1">
    <source>
        <dbReference type="SAM" id="Phobius"/>
    </source>
</evidence>
<feature type="signal peptide" evidence="2">
    <location>
        <begin position="1"/>
        <end position="26"/>
    </location>
</feature>
<evidence type="ECO:0000313" key="3">
    <source>
        <dbReference type="EMBL" id="GGO79792.1"/>
    </source>
</evidence>
<protein>
    <submittedName>
        <fullName evidence="3">Uncharacterized protein</fullName>
    </submittedName>
</protein>
<gene>
    <name evidence="3" type="ORF">GCM10011348_14990</name>
</gene>
<dbReference type="AlphaFoldDB" id="A0A917ZBY7"/>
<keyword evidence="1" id="KW-0812">Transmembrane</keyword>
<keyword evidence="2" id="KW-0732">Signal</keyword>
<proteinExistence type="predicted"/>
<organism evidence="3 4">
    <name type="scientific">Marinobacterium nitratireducens</name>
    <dbReference type="NCBI Taxonomy" id="518897"/>
    <lineage>
        <taxon>Bacteria</taxon>
        <taxon>Pseudomonadati</taxon>
        <taxon>Pseudomonadota</taxon>
        <taxon>Gammaproteobacteria</taxon>
        <taxon>Oceanospirillales</taxon>
        <taxon>Oceanospirillaceae</taxon>
        <taxon>Marinobacterium</taxon>
    </lineage>
</organism>
<evidence type="ECO:0000313" key="4">
    <source>
        <dbReference type="Proteomes" id="UP000599578"/>
    </source>
</evidence>
<dbReference type="Proteomes" id="UP000599578">
    <property type="component" value="Unassembled WGS sequence"/>
</dbReference>